<evidence type="ECO:0000256" key="7">
    <source>
        <dbReference type="RuleBase" id="RU363032"/>
    </source>
</evidence>
<protein>
    <submittedName>
        <fullName evidence="9">Carbohydrate ABC transporter permease</fullName>
    </submittedName>
</protein>
<dbReference type="Pfam" id="PF00528">
    <property type="entry name" value="BPD_transp_1"/>
    <property type="match status" value="1"/>
</dbReference>
<dbReference type="CDD" id="cd06261">
    <property type="entry name" value="TM_PBP2"/>
    <property type="match status" value="1"/>
</dbReference>
<dbReference type="PANTHER" id="PTHR43744">
    <property type="entry name" value="ABC TRANSPORTER PERMEASE PROTEIN MG189-RELATED-RELATED"/>
    <property type="match status" value="1"/>
</dbReference>
<keyword evidence="10" id="KW-1185">Reference proteome</keyword>
<sequence length="292" mass="31652">MNERGILSTGERRRPATRVVFTGLIVAVLACLAVVAAGPILWLAKSAVSTSQDILRDPFGWWPSGIRWDNLARAWNGMDIGRALANTVWIAAGNWFFGLLVALTGGYSLAILRPRYAGVVSAAVMATLFIPGVVSLVSLYLTVIDVPGIGANLIDSYWAVWLPAAAHAFNVLLVKNFFAELPKEVFEAAKVDGANSFEVFRRIVLPMSRPIIAVVSLLTLVSAWKEFLWPLLVLPSPDLQPLSVVLYKISATAETSTLIAAMFIAVILPLVFFLLFQKQFLRSAGRAGAVKG</sequence>
<accession>A0ABV5IEG6</accession>
<evidence type="ECO:0000256" key="1">
    <source>
        <dbReference type="ARBA" id="ARBA00004651"/>
    </source>
</evidence>
<proteinExistence type="inferred from homology"/>
<dbReference type="EMBL" id="JBHMEI010000012">
    <property type="protein sequence ID" value="MFB9202732.1"/>
    <property type="molecule type" value="Genomic_DNA"/>
</dbReference>
<feature type="transmembrane region" description="Helical" evidence="7">
    <location>
        <begin position="255"/>
        <end position="276"/>
    </location>
</feature>
<organism evidence="9 10">
    <name type="scientific">Nonomuraea spiralis</name>
    <dbReference type="NCBI Taxonomy" id="46182"/>
    <lineage>
        <taxon>Bacteria</taxon>
        <taxon>Bacillati</taxon>
        <taxon>Actinomycetota</taxon>
        <taxon>Actinomycetes</taxon>
        <taxon>Streptosporangiales</taxon>
        <taxon>Streptosporangiaceae</taxon>
        <taxon>Nonomuraea</taxon>
    </lineage>
</organism>
<dbReference type="InterPro" id="IPR000515">
    <property type="entry name" value="MetI-like"/>
</dbReference>
<feature type="transmembrane region" description="Helical" evidence="7">
    <location>
        <begin position="211"/>
        <end position="235"/>
    </location>
</feature>
<dbReference type="Gene3D" id="1.10.3720.10">
    <property type="entry name" value="MetI-like"/>
    <property type="match status" value="1"/>
</dbReference>
<dbReference type="PANTHER" id="PTHR43744:SF12">
    <property type="entry name" value="ABC TRANSPORTER PERMEASE PROTEIN MG189-RELATED"/>
    <property type="match status" value="1"/>
</dbReference>
<gene>
    <name evidence="9" type="ORF">ACFFV7_16160</name>
</gene>
<feature type="transmembrane region" description="Helical" evidence="7">
    <location>
        <begin position="156"/>
        <end position="174"/>
    </location>
</feature>
<evidence type="ECO:0000256" key="4">
    <source>
        <dbReference type="ARBA" id="ARBA00022692"/>
    </source>
</evidence>
<evidence type="ECO:0000313" key="9">
    <source>
        <dbReference type="EMBL" id="MFB9202732.1"/>
    </source>
</evidence>
<feature type="transmembrane region" description="Helical" evidence="7">
    <location>
        <begin position="88"/>
        <end position="112"/>
    </location>
</feature>
<keyword evidence="5 7" id="KW-1133">Transmembrane helix</keyword>
<evidence type="ECO:0000256" key="3">
    <source>
        <dbReference type="ARBA" id="ARBA00022475"/>
    </source>
</evidence>
<evidence type="ECO:0000256" key="2">
    <source>
        <dbReference type="ARBA" id="ARBA00022448"/>
    </source>
</evidence>
<keyword evidence="4 7" id="KW-0812">Transmembrane</keyword>
<dbReference type="InterPro" id="IPR035906">
    <property type="entry name" value="MetI-like_sf"/>
</dbReference>
<evidence type="ECO:0000256" key="5">
    <source>
        <dbReference type="ARBA" id="ARBA00022989"/>
    </source>
</evidence>
<comment type="caution">
    <text evidence="9">The sequence shown here is derived from an EMBL/GenBank/DDBJ whole genome shotgun (WGS) entry which is preliminary data.</text>
</comment>
<evidence type="ECO:0000259" key="8">
    <source>
        <dbReference type="PROSITE" id="PS50928"/>
    </source>
</evidence>
<keyword evidence="6 7" id="KW-0472">Membrane</keyword>
<feature type="transmembrane region" description="Helical" evidence="7">
    <location>
        <begin position="119"/>
        <end position="144"/>
    </location>
</feature>
<comment type="subcellular location">
    <subcellularLocation>
        <location evidence="1 7">Cell membrane</location>
        <topology evidence="1 7">Multi-pass membrane protein</topology>
    </subcellularLocation>
</comment>
<keyword evidence="3" id="KW-1003">Cell membrane</keyword>
<reference evidence="9 10" key="1">
    <citation type="submission" date="2024-09" db="EMBL/GenBank/DDBJ databases">
        <authorList>
            <person name="Sun Q."/>
            <person name="Mori K."/>
        </authorList>
    </citation>
    <scope>NUCLEOTIDE SEQUENCE [LARGE SCALE GENOMIC DNA]</scope>
    <source>
        <strain evidence="9 10">CCM 3426</strain>
    </source>
</reference>
<dbReference type="RefSeq" id="WP_189652722.1">
    <property type="nucleotide sequence ID" value="NZ_BMRC01000030.1"/>
</dbReference>
<dbReference type="Proteomes" id="UP001589647">
    <property type="component" value="Unassembled WGS sequence"/>
</dbReference>
<keyword evidence="2 7" id="KW-0813">Transport</keyword>
<name>A0ABV5IEG6_9ACTN</name>
<dbReference type="PROSITE" id="PS51257">
    <property type="entry name" value="PROKAR_LIPOPROTEIN"/>
    <property type="match status" value="1"/>
</dbReference>
<feature type="domain" description="ABC transmembrane type-1" evidence="8">
    <location>
        <begin position="84"/>
        <end position="276"/>
    </location>
</feature>
<dbReference type="SUPFAM" id="SSF161098">
    <property type="entry name" value="MetI-like"/>
    <property type="match status" value="1"/>
</dbReference>
<evidence type="ECO:0000313" key="10">
    <source>
        <dbReference type="Proteomes" id="UP001589647"/>
    </source>
</evidence>
<feature type="transmembrane region" description="Helical" evidence="7">
    <location>
        <begin position="20"/>
        <end position="44"/>
    </location>
</feature>
<comment type="similarity">
    <text evidence="7">Belongs to the binding-protein-dependent transport system permease family.</text>
</comment>
<dbReference type="PROSITE" id="PS50928">
    <property type="entry name" value="ABC_TM1"/>
    <property type="match status" value="1"/>
</dbReference>
<evidence type="ECO:0000256" key="6">
    <source>
        <dbReference type="ARBA" id="ARBA00023136"/>
    </source>
</evidence>